<organism evidence="4">
    <name type="scientific">uncultured Caudovirales phage</name>
    <dbReference type="NCBI Taxonomy" id="2100421"/>
    <lineage>
        <taxon>Viruses</taxon>
        <taxon>Duplodnaviria</taxon>
        <taxon>Heunggongvirae</taxon>
        <taxon>Uroviricota</taxon>
        <taxon>Caudoviricetes</taxon>
        <taxon>Peduoviridae</taxon>
        <taxon>Maltschvirus</taxon>
        <taxon>Maltschvirus maltsch</taxon>
    </lineage>
</organism>
<feature type="transmembrane region" description="Helical" evidence="1">
    <location>
        <begin position="26"/>
        <end position="44"/>
    </location>
</feature>
<reference evidence="4" key="1">
    <citation type="submission" date="2020-05" db="EMBL/GenBank/DDBJ databases">
        <authorList>
            <person name="Chiriac C."/>
            <person name="Salcher M."/>
            <person name="Ghai R."/>
            <person name="Kavagutti S V."/>
        </authorList>
    </citation>
    <scope>NUCLEOTIDE SEQUENCE</scope>
</reference>
<evidence type="ECO:0000313" key="4">
    <source>
        <dbReference type="EMBL" id="CAB4198526.1"/>
    </source>
</evidence>
<dbReference type="EMBL" id="LR797375">
    <property type="protein sequence ID" value="CAB4211486.1"/>
    <property type="molecule type" value="Genomic_DNA"/>
</dbReference>
<evidence type="ECO:0000313" key="3">
    <source>
        <dbReference type="EMBL" id="CAB4182295.1"/>
    </source>
</evidence>
<keyword evidence="1" id="KW-0812">Transmembrane</keyword>
<keyword evidence="1" id="KW-0472">Membrane</keyword>
<evidence type="ECO:0000313" key="6">
    <source>
        <dbReference type="EMBL" id="CAB5238599.1"/>
    </source>
</evidence>
<evidence type="ECO:0000313" key="5">
    <source>
        <dbReference type="EMBL" id="CAB4211486.1"/>
    </source>
</evidence>
<dbReference type="EMBL" id="LR797272">
    <property type="protein sequence ID" value="CAB4198526.1"/>
    <property type="molecule type" value="Genomic_DNA"/>
</dbReference>
<protein>
    <submittedName>
        <fullName evidence="4">Uncharacterized protein</fullName>
    </submittedName>
</protein>
<name>A0A6J5RWK9_9CAUD</name>
<accession>A0A6J5RWK9</accession>
<sequence>MIRFIFGLLVVFGAVGGMDAAGDEDLFILLGMAIAGLVLMYAGSRRMQQL</sequence>
<evidence type="ECO:0000256" key="1">
    <source>
        <dbReference type="SAM" id="Phobius"/>
    </source>
</evidence>
<proteinExistence type="predicted"/>
<dbReference type="EMBL" id="LR796861">
    <property type="protein sequence ID" value="CAB4170487.1"/>
    <property type="molecule type" value="Genomic_DNA"/>
</dbReference>
<dbReference type="EMBL" id="LR797019">
    <property type="protein sequence ID" value="CAB4182295.1"/>
    <property type="molecule type" value="Genomic_DNA"/>
</dbReference>
<gene>
    <name evidence="3" type="ORF">UFOVP1066_205</name>
    <name evidence="4" type="ORF">UFOVP1315_132</name>
    <name evidence="5" type="ORF">UFOVP1421_93</name>
    <name evidence="6" type="ORF">UFOVP1525_103</name>
    <name evidence="2" type="ORF">UFOVP909_66</name>
</gene>
<dbReference type="EMBL" id="LR798454">
    <property type="protein sequence ID" value="CAB5238599.1"/>
    <property type="molecule type" value="Genomic_DNA"/>
</dbReference>
<evidence type="ECO:0000313" key="2">
    <source>
        <dbReference type="EMBL" id="CAB4170487.1"/>
    </source>
</evidence>
<keyword evidence="1" id="KW-1133">Transmembrane helix</keyword>